<organism evidence="3">
    <name type="scientific">Amphora coffeiformis</name>
    <dbReference type="NCBI Taxonomy" id="265554"/>
    <lineage>
        <taxon>Eukaryota</taxon>
        <taxon>Sar</taxon>
        <taxon>Stramenopiles</taxon>
        <taxon>Ochrophyta</taxon>
        <taxon>Bacillariophyta</taxon>
        <taxon>Bacillariophyceae</taxon>
        <taxon>Bacillariophycidae</taxon>
        <taxon>Thalassiophysales</taxon>
        <taxon>Catenulaceae</taxon>
        <taxon>Amphora</taxon>
    </lineage>
</organism>
<feature type="region of interest" description="Disordered" evidence="1">
    <location>
        <begin position="1"/>
        <end position="30"/>
    </location>
</feature>
<keyword evidence="2" id="KW-0812">Transmembrane</keyword>
<dbReference type="EMBL" id="HBIM01011101">
    <property type="protein sequence ID" value="CAE0411938.1"/>
    <property type="molecule type" value="Transcribed_RNA"/>
</dbReference>
<feature type="transmembrane region" description="Helical" evidence="2">
    <location>
        <begin position="87"/>
        <end position="110"/>
    </location>
</feature>
<gene>
    <name evidence="3" type="ORF">ACOF00016_LOCUS9221</name>
</gene>
<feature type="transmembrane region" description="Helical" evidence="2">
    <location>
        <begin position="53"/>
        <end position="75"/>
    </location>
</feature>
<sequence>MAQDPKEEDQAELGMAEITDDSKGGDTDGQEEGVYYVETIGQVWTSKFVLGQLLFNVLASFVGPLGTFYLLFGHLSQGPYEWYSGPLLGVVAGSLAGSPLLIFALMPVGLPEAVEYGWFPRITEKSLQLEAEKQSSWWLLWWLSGGSSPSMMLSILKWKWSTQRNVAMGLVVGIFLVPLALLIARFAFGPTLSMWSLIWFNVVYEVVLCVPVLLLGLLGYALEANLDATLDRMEDQHHPNSVVRLLRRTCASLRMTFSPYY</sequence>
<proteinExistence type="predicted"/>
<keyword evidence="2" id="KW-0472">Membrane</keyword>
<protein>
    <submittedName>
        <fullName evidence="3">Uncharacterized protein</fullName>
    </submittedName>
</protein>
<reference evidence="3" key="1">
    <citation type="submission" date="2021-01" db="EMBL/GenBank/DDBJ databases">
        <authorList>
            <person name="Corre E."/>
            <person name="Pelletier E."/>
            <person name="Niang G."/>
            <person name="Scheremetjew M."/>
            <person name="Finn R."/>
            <person name="Kale V."/>
            <person name="Holt S."/>
            <person name="Cochrane G."/>
            <person name="Meng A."/>
            <person name="Brown T."/>
            <person name="Cohen L."/>
        </authorList>
    </citation>
    <scope>NUCLEOTIDE SEQUENCE</scope>
    <source>
        <strain evidence="3">CCMP127</strain>
    </source>
</reference>
<feature type="transmembrane region" description="Helical" evidence="2">
    <location>
        <begin position="194"/>
        <end position="222"/>
    </location>
</feature>
<keyword evidence="2" id="KW-1133">Transmembrane helix</keyword>
<feature type="compositionally biased region" description="Acidic residues" evidence="1">
    <location>
        <begin position="1"/>
        <end position="11"/>
    </location>
</feature>
<evidence type="ECO:0000256" key="2">
    <source>
        <dbReference type="SAM" id="Phobius"/>
    </source>
</evidence>
<name>A0A7S3P496_9STRA</name>
<accession>A0A7S3P496</accession>
<feature type="transmembrane region" description="Helical" evidence="2">
    <location>
        <begin position="168"/>
        <end position="188"/>
    </location>
</feature>
<evidence type="ECO:0000313" key="3">
    <source>
        <dbReference type="EMBL" id="CAE0411938.1"/>
    </source>
</evidence>
<evidence type="ECO:0000256" key="1">
    <source>
        <dbReference type="SAM" id="MobiDB-lite"/>
    </source>
</evidence>
<dbReference type="AlphaFoldDB" id="A0A7S3P496"/>